<evidence type="ECO:0000313" key="4">
    <source>
        <dbReference type="Proteomes" id="UP000053235"/>
    </source>
</evidence>
<protein>
    <submittedName>
        <fullName evidence="3">EF hand</fullName>
    </submittedName>
</protein>
<dbReference type="InterPro" id="IPR011992">
    <property type="entry name" value="EF-hand-dom_pair"/>
</dbReference>
<proteinExistence type="predicted"/>
<dbReference type="RefSeq" id="WP_055673086.1">
    <property type="nucleotide sequence ID" value="NZ_CXWD01000016.1"/>
</dbReference>
<dbReference type="STRING" id="388408.LAX5112_03765"/>
<dbReference type="SUPFAM" id="SSF47473">
    <property type="entry name" value="EF-hand"/>
    <property type="match status" value="1"/>
</dbReference>
<dbReference type="Pfam" id="PF13202">
    <property type="entry name" value="EF-hand_5"/>
    <property type="match status" value="2"/>
</dbReference>
<dbReference type="OrthoDB" id="7679187at2"/>
<dbReference type="InterPro" id="IPR002048">
    <property type="entry name" value="EF_hand_dom"/>
</dbReference>
<feature type="domain" description="EF-hand" evidence="2">
    <location>
        <begin position="27"/>
        <end position="53"/>
    </location>
</feature>
<feature type="signal peptide" evidence="1">
    <location>
        <begin position="1"/>
        <end position="22"/>
    </location>
</feature>
<keyword evidence="1" id="KW-0732">Signal</keyword>
<sequence length="76" mass="7921">MSKSLAAAVLFGAVTASSAVFAQGMSFDVVDSDRDGFVSFDEVTAVMPDITEDAFKAADANQDNLLDPAEFSAVQP</sequence>
<evidence type="ECO:0000256" key="1">
    <source>
        <dbReference type="SAM" id="SignalP"/>
    </source>
</evidence>
<dbReference type="Gene3D" id="1.10.238.10">
    <property type="entry name" value="EF-hand"/>
    <property type="match status" value="1"/>
</dbReference>
<accession>A0A0M7AGA0</accession>
<dbReference type="GO" id="GO:0005509">
    <property type="term" value="F:calcium ion binding"/>
    <property type="evidence" value="ECO:0007669"/>
    <property type="project" value="InterPro"/>
</dbReference>
<dbReference type="AlphaFoldDB" id="A0A0M7AGA0"/>
<evidence type="ECO:0000313" key="3">
    <source>
        <dbReference type="EMBL" id="CTQ74118.1"/>
    </source>
</evidence>
<evidence type="ECO:0000259" key="2">
    <source>
        <dbReference type="PROSITE" id="PS50222"/>
    </source>
</evidence>
<dbReference type="Proteomes" id="UP000053235">
    <property type="component" value="Unassembled WGS sequence"/>
</dbReference>
<organism evidence="3 4">
    <name type="scientific">Roseibium alexandrii</name>
    <dbReference type="NCBI Taxonomy" id="388408"/>
    <lineage>
        <taxon>Bacteria</taxon>
        <taxon>Pseudomonadati</taxon>
        <taxon>Pseudomonadota</taxon>
        <taxon>Alphaproteobacteria</taxon>
        <taxon>Hyphomicrobiales</taxon>
        <taxon>Stappiaceae</taxon>
        <taxon>Roseibium</taxon>
    </lineage>
</organism>
<gene>
    <name evidence="3" type="ORF">LAX5112_03765</name>
</gene>
<dbReference type="PROSITE" id="PS50222">
    <property type="entry name" value="EF_HAND_2"/>
    <property type="match status" value="1"/>
</dbReference>
<feature type="chain" id="PRO_5005809323" evidence="1">
    <location>
        <begin position="23"/>
        <end position="76"/>
    </location>
</feature>
<reference evidence="4" key="1">
    <citation type="submission" date="2015-07" db="EMBL/GenBank/DDBJ databases">
        <authorList>
            <person name="Rodrigo-Torres Lidia"/>
            <person name="Arahal R.David."/>
        </authorList>
    </citation>
    <scope>NUCLEOTIDE SEQUENCE [LARGE SCALE GENOMIC DNA]</scope>
    <source>
        <strain evidence="4">CECT 5112</strain>
    </source>
</reference>
<dbReference type="InterPro" id="IPR018247">
    <property type="entry name" value="EF_Hand_1_Ca_BS"/>
</dbReference>
<dbReference type="EMBL" id="CXWD01000016">
    <property type="protein sequence ID" value="CTQ74118.1"/>
    <property type="molecule type" value="Genomic_DNA"/>
</dbReference>
<name>A0A0M7AGA0_9HYPH</name>
<dbReference type="PROSITE" id="PS00018">
    <property type="entry name" value="EF_HAND_1"/>
    <property type="match status" value="2"/>
</dbReference>
<keyword evidence="4" id="KW-1185">Reference proteome</keyword>